<sequence>MYAFSPRELPEQLFILTELALNLRWTWNHALDGLWEAIDPMLWERTHNPWMILQNASPQRFEALCRDTSFSQTLTQAIEEHRRYLGEPGWYAQQSAPADSARIAYFSMEFGLSEAFPLYAGGLGVLAGDYLKTASDLGAPVVGVGLLYQEGYFRQSIDSAGRQHEAYPYNDPTSLPIQPAIGSDGAWLKVALQLPGRTLHLRVWQAIVGRTRLYLLDSNDLLNGAGDRGITSKLYGGGSQMRLLQEVVLGIGGWTVLEALGIDVDVCHLNEGHAALLVLERARCFMHKMGVSFREAWWATRAGNVFTTHTPVAAGFDVFPAALIGKYARPYLEDCDLSLRELLALGRRDPLDDDEPFNMAFLALRGCAQCNGVSRLHGEVSRRLFSDLYPRWPFQEVPVGHVTNGVHVPSWDSVWSDHLWTTCCGKERWLGSVESLPGPLSDSDDQALWTMAGEQRLDLVKYARQRLAWHLGQRGESVQQVEEAAQVLDPNCLTLGFARRFTDYKRPNLLLHDPDRLTRLLTDEQRPVQLIIAGKAHPDDEQGKQLIQAWMDFVHRPGLRRHVVFLEDYDLELAQHLVQGVDVWINTPRRPWEACGTSGMKVLVNGGLNLSERDGWWAEAYQPDCGWAIGTDGPSDDVVDAECLYRLLEDAVVPSFYTRDTQGIPRAWVQRMRASMSQLGPQFSSNRMLLEYLERFYQPAIQAFRRRREDQAGLARGLQAWQKALSAGWDNIHFGTLDAHRDGDQLHISVPVYLGEIAPEWVKVELCAALRDESPALCLPMTASGPIPGAVHGYIFSLSMAVTRPLEDYTPRVRAWHPEAFLPAENALIAWQR</sequence>
<keyword evidence="3" id="KW-0021">Allosteric enzyme</keyword>
<dbReference type="InterPro" id="IPR000811">
    <property type="entry name" value="Glyco_trans_35"/>
</dbReference>
<evidence type="ECO:0000256" key="3">
    <source>
        <dbReference type="ARBA" id="ARBA00022533"/>
    </source>
</evidence>
<dbReference type="PANTHER" id="PTHR42655">
    <property type="entry name" value="GLYCOGEN PHOSPHORYLASE"/>
    <property type="match status" value="1"/>
</dbReference>
<dbReference type="Gene3D" id="3.40.50.2000">
    <property type="entry name" value="Glycogen Phosphorylase B"/>
    <property type="match status" value="3"/>
</dbReference>
<evidence type="ECO:0000313" key="7">
    <source>
        <dbReference type="Proteomes" id="UP000522864"/>
    </source>
</evidence>
<comment type="caution">
    <text evidence="6">The sequence shown here is derived from an EMBL/GenBank/DDBJ whole genome shotgun (WGS) entry which is preliminary data.</text>
</comment>
<dbReference type="InterPro" id="IPR052182">
    <property type="entry name" value="Glycogen/Maltodextrin_Phosph"/>
</dbReference>
<dbReference type="EMBL" id="JACAQA010000002">
    <property type="protein sequence ID" value="NWB83372.1"/>
    <property type="molecule type" value="Genomic_DNA"/>
</dbReference>
<feature type="modified residue" description="N6-(pyridoxal phosphate)lysine" evidence="4">
    <location>
        <position position="601"/>
    </location>
</feature>
<evidence type="ECO:0000256" key="4">
    <source>
        <dbReference type="PIRSR" id="PIRSR000460-1"/>
    </source>
</evidence>
<dbReference type="RefSeq" id="WP_177098637.1">
    <property type="nucleotide sequence ID" value="NZ_JACAQA010000002.1"/>
</dbReference>
<gene>
    <name evidence="6" type="primary">glgP</name>
    <name evidence="6" type="ORF">HX830_00635</name>
</gene>
<comment type="similarity">
    <text evidence="2">Belongs to the glycogen phosphorylase family.</text>
</comment>
<accession>A0A7Y8BQ71</accession>
<dbReference type="GO" id="GO:0005975">
    <property type="term" value="P:carbohydrate metabolic process"/>
    <property type="evidence" value="ECO:0007669"/>
    <property type="project" value="InterPro"/>
</dbReference>
<dbReference type="NCBIfam" id="TIGR02094">
    <property type="entry name" value="more_P_ylases"/>
    <property type="match status" value="1"/>
</dbReference>
<dbReference type="GO" id="GO:0008184">
    <property type="term" value="F:glycogen phosphorylase activity"/>
    <property type="evidence" value="ECO:0007669"/>
    <property type="project" value="InterPro"/>
</dbReference>
<dbReference type="AlphaFoldDB" id="A0A7Y8BQ71"/>
<evidence type="ECO:0000256" key="2">
    <source>
        <dbReference type="ARBA" id="ARBA00006047"/>
    </source>
</evidence>
<protein>
    <submittedName>
        <fullName evidence="6">Alpha-glucan family phosphorylase</fullName>
    </submittedName>
</protein>
<dbReference type="SUPFAM" id="SSF53756">
    <property type="entry name" value="UDP-Glycosyltransferase/glycogen phosphorylase"/>
    <property type="match status" value="1"/>
</dbReference>
<name>A0A7Y8BQ71_9PSED</name>
<dbReference type="GO" id="GO:0030170">
    <property type="term" value="F:pyridoxal phosphate binding"/>
    <property type="evidence" value="ECO:0007669"/>
    <property type="project" value="InterPro"/>
</dbReference>
<dbReference type="InterPro" id="IPR011834">
    <property type="entry name" value="Agluc_phsphrylas"/>
</dbReference>
<dbReference type="Proteomes" id="UP000522864">
    <property type="component" value="Unassembled WGS sequence"/>
</dbReference>
<dbReference type="Pfam" id="PF00343">
    <property type="entry name" value="Phosphorylase"/>
    <property type="match status" value="1"/>
</dbReference>
<dbReference type="PANTHER" id="PTHR42655:SF1">
    <property type="entry name" value="GLYCOGEN PHOSPHORYLASE"/>
    <property type="match status" value="1"/>
</dbReference>
<dbReference type="Pfam" id="PF11897">
    <property type="entry name" value="DUF3417"/>
    <property type="match status" value="1"/>
</dbReference>
<proteinExistence type="inferred from homology"/>
<keyword evidence="4" id="KW-0663">Pyridoxal phosphate</keyword>
<evidence type="ECO:0000256" key="1">
    <source>
        <dbReference type="ARBA" id="ARBA00001275"/>
    </source>
</evidence>
<comment type="catalytic activity">
    <reaction evidence="1">
        <text>[(1-&gt;4)-alpha-D-glucosyl](n) + phosphate = [(1-&gt;4)-alpha-D-glucosyl](n-1) + alpha-D-glucose 1-phosphate</text>
        <dbReference type="Rhea" id="RHEA:41732"/>
        <dbReference type="Rhea" id="RHEA-COMP:9584"/>
        <dbReference type="Rhea" id="RHEA-COMP:9586"/>
        <dbReference type="ChEBI" id="CHEBI:15444"/>
        <dbReference type="ChEBI" id="CHEBI:43474"/>
        <dbReference type="ChEBI" id="CHEBI:58601"/>
        <dbReference type="EC" id="2.4.1.1"/>
    </reaction>
</comment>
<reference evidence="6 7" key="1">
    <citation type="submission" date="2020-04" db="EMBL/GenBank/DDBJ databases">
        <title>Molecular characterization of pseudomonads from Agaricus bisporus reveal novel blotch 2 pathogens in Western Europe.</title>
        <authorList>
            <person name="Taparia T."/>
            <person name="Krijger M."/>
            <person name="Haynes E."/>
            <person name="Elpinstone J.G."/>
            <person name="Noble R."/>
            <person name="Van Der Wolf J."/>
        </authorList>
    </citation>
    <scope>NUCLEOTIDE SEQUENCE [LARGE SCALE GENOMIC DNA]</scope>
    <source>
        <strain evidence="6 7">G9001</strain>
    </source>
</reference>
<organism evidence="6 7">
    <name type="scientific">Pseudomonas gingeri</name>
    <dbReference type="NCBI Taxonomy" id="117681"/>
    <lineage>
        <taxon>Bacteria</taxon>
        <taxon>Pseudomonadati</taxon>
        <taxon>Pseudomonadota</taxon>
        <taxon>Gammaproteobacteria</taxon>
        <taxon>Pseudomonadales</taxon>
        <taxon>Pseudomonadaceae</taxon>
        <taxon>Pseudomonas</taxon>
    </lineage>
</organism>
<feature type="domain" description="DUF3417" evidence="5">
    <location>
        <begin position="9"/>
        <end position="115"/>
    </location>
</feature>
<dbReference type="InterPro" id="IPR024517">
    <property type="entry name" value="Glycogen_phosphorylase_DUF3417"/>
</dbReference>
<dbReference type="PIRSF" id="PIRSF000460">
    <property type="entry name" value="Pprylas_GlgP"/>
    <property type="match status" value="1"/>
</dbReference>
<evidence type="ECO:0000259" key="5">
    <source>
        <dbReference type="Pfam" id="PF11897"/>
    </source>
</evidence>
<evidence type="ECO:0000313" key="6">
    <source>
        <dbReference type="EMBL" id="NWB83372.1"/>
    </source>
</evidence>